<dbReference type="Gene3D" id="3.40.50.720">
    <property type="entry name" value="NAD(P)-binding Rossmann-like Domain"/>
    <property type="match status" value="2"/>
</dbReference>
<dbReference type="GO" id="GO:0016618">
    <property type="term" value="F:hydroxypyruvate reductase [NAD(P)H] activity"/>
    <property type="evidence" value="ECO:0007669"/>
    <property type="project" value="TreeGrafter"/>
</dbReference>
<dbReference type="RefSeq" id="WP_119990506.1">
    <property type="nucleotide sequence ID" value="NZ_CP032489.1"/>
</dbReference>
<evidence type="ECO:0000313" key="6">
    <source>
        <dbReference type="EMBL" id="AYD49104.1"/>
    </source>
</evidence>
<dbReference type="SUPFAM" id="SSF51735">
    <property type="entry name" value="NAD(P)-binding Rossmann-fold domains"/>
    <property type="match status" value="1"/>
</dbReference>
<feature type="domain" description="D-isomer specific 2-hydroxyacid dehydrogenase NAD-binding" evidence="5">
    <location>
        <begin position="108"/>
        <end position="288"/>
    </location>
</feature>
<dbReference type="AlphaFoldDB" id="A0A386HUP3"/>
<protein>
    <submittedName>
        <fullName evidence="6">Hydroxyacid dehydrogenase</fullName>
    </submittedName>
</protein>
<dbReference type="InterPro" id="IPR006140">
    <property type="entry name" value="D-isomer_DH_NAD-bd"/>
</dbReference>
<keyword evidence="1 3" id="KW-0560">Oxidoreductase</keyword>
<gene>
    <name evidence="6" type="ORF">D6B99_16650</name>
</gene>
<proteinExistence type="inferred from homology"/>
<organism evidence="6 7">
    <name type="scientific">Arachidicoccus soli</name>
    <dbReference type="NCBI Taxonomy" id="2341117"/>
    <lineage>
        <taxon>Bacteria</taxon>
        <taxon>Pseudomonadati</taxon>
        <taxon>Bacteroidota</taxon>
        <taxon>Chitinophagia</taxon>
        <taxon>Chitinophagales</taxon>
        <taxon>Chitinophagaceae</taxon>
        <taxon>Arachidicoccus</taxon>
    </lineage>
</organism>
<dbReference type="PANTHER" id="PTHR10996">
    <property type="entry name" value="2-HYDROXYACID DEHYDROGENASE-RELATED"/>
    <property type="match status" value="1"/>
</dbReference>
<dbReference type="GO" id="GO:0005829">
    <property type="term" value="C:cytosol"/>
    <property type="evidence" value="ECO:0007669"/>
    <property type="project" value="TreeGrafter"/>
</dbReference>
<dbReference type="Pfam" id="PF02826">
    <property type="entry name" value="2-Hacid_dh_C"/>
    <property type="match status" value="1"/>
</dbReference>
<reference evidence="6 7" key="1">
    <citation type="submission" date="2018-09" db="EMBL/GenBank/DDBJ databases">
        <title>Arachidicoccus sp. nov., a bacterium isolated from soil.</title>
        <authorList>
            <person name="Weon H.-Y."/>
            <person name="Kwon S.-W."/>
            <person name="Lee S.A."/>
        </authorList>
    </citation>
    <scope>NUCLEOTIDE SEQUENCE [LARGE SCALE GENOMIC DNA]</scope>
    <source>
        <strain evidence="6 7">KIS59-12</strain>
    </source>
</reference>
<dbReference type="KEGG" id="ark:D6B99_16650"/>
<comment type="similarity">
    <text evidence="3">Belongs to the D-isomer specific 2-hydroxyacid dehydrogenase family.</text>
</comment>
<name>A0A386HUP3_9BACT</name>
<evidence type="ECO:0000259" key="4">
    <source>
        <dbReference type="Pfam" id="PF00389"/>
    </source>
</evidence>
<evidence type="ECO:0000256" key="1">
    <source>
        <dbReference type="ARBA" id="ARBA00023002"/>
    </source>
</evidence>
<dbReference type="InterPro" id="IPR006139">
    <property type="entry name" value="D-isomer_2_OHA_DH_cat_dom"/>
</dbReference>
<evidence type="ECO:0000259" key="5">
    <source>
        <dbReference type="Pfam" id="PF02826"/>
    </source>
</evidence>
<evidence type="ECO:0000256" key="3">
    <source>
        <dbReference type="RuleBase" id="RU003719"/>
    </source>
</evidence>
<accession>A0A386HUP3</accession>
<keyword evidence="2" id="KW-0520">NAD</keyword>
<dbReference type="OrthoDB" id="9777288at2"/>
<dbReference type="GO" id="GO:0030267">
    <property type="term" value="F:glyoxylate reductase (NADPH) activity"/>
    <property type="evidence" value="ECO:0007669"/>
    <property type="project" value="TreeGrafter"/>
</dbReference>
<keyword evidence="7" id="KW-1185">Reference proteome</keyword>
<dbReference type="Proteomes" id="UP000266118">
    <property type="component" value="Chromosome"/>
</dbReference>
<dbReference type="GO" id="GO:0051287">
    <property type="term" value="F:NAD binding"/>
    <property type="evidence" value="ECO:0007669"/>
    <property type="project" value="InterPro"/>
</dbReference>
<evidence type="ECO:0000256" key="2">
    <source>
        <dbReference type="ARBA" id="ARBA00023027"/>
    </source>
</evidence>
<dbReference type="PANTHER" id="PTHR10996:SF178">
    <property type="entry name" value="2-HYDROXYACID DEHYDROGENASE YGL185C-RELATED"/>
    <property type="match status" value="1"/>
</dbReference>
<dbReference type="InterPro" id="IPR036291">
    <property type="entry name" value="NAD(P)-bd_dom_sf"/>
</dbReference>
<dbReference type="Pfam" id="PF00389">
    <property type="entry name" value="2-Hacid_dh"/>
    <property type="match status" value="1"/>
</dbReference>
<feature type="domain" description="D-isomer specific 2-hydroxyacid dehydrogenase catalytic" evidence="4">
    <location>
        <begin position="5"/>
        <end position="306"/>
    </location>
</feature>
<dbReference type="EMBL" id="CP032489">
    <property type="protein sequence ID" value="AYD49104.1"/>
    <property type="molecule type" value="Genomic_DNA"/>
</dbReference>
<sequence>MAKKVLITAKAHDLLKQTLENKGFEVSYQPAITAEELIKAVADIEGLIVTTRLKIDRNIIDNAPQLQWIGRLGSGMELIDVPYAEAKDIKCVSSPEGNRNAVAEQNLGVLLNLLNKTSSSFEEVKKHLWIREANRGTELTNKTVGIIGFGNTGQAFARLLSPFNVKILAHDKYKSGFAKENIYEAALSQIEEEADVVSLHLPLTEETFHYANDEFFNSLKKKPIFLTACRGKVTSVAALINALKNKTVTAAGLDVLENEKLDTFTSLEMEQLDFLAAQPNVILTPHIAGYTHEAFYKMSEVVLQKLGLM</sequence>
<evidence type="ECO:0000313" key="7">
    <source>
        <dbReference type="Proteomes" id="UP000266118"/>
    </source>
</evidence>
<dbReference type="SUPFAM" id="SSF52283">
    <property type="entry name" value="Formate/glycerate dehydrogenase catalytic domain-like"/>
    <property type="match status" value="1"/>
</dbReference>
<dbReference type="InterPro" id="IPR050223">
    <property type="entry name" value="D-isomer_2-hydroxyacid_DH"/>
</dbReference>